<gene>
    <name evidence="4" type="ORF">F2Q68_00046096</name>
</gene>
<comment type="similarity">
    <text evidence="1">Belongs to the jacalin lectin family.</text>
</comment>
<protein>
    <recommendedName>
        <fullName evidence="3">Jacalin-type lectin domain-containing protein</fullName>
    </recommendedName>
</protein>
<evidence type="ECO:0000259" key="3">
    <source>
        <dbReference type="PROSITE" id="PS51752"/>
    </source>
</evidence>
<dbReference type="Pfam" id="PF01419">
    <property type="entry name" value="Jacalin"/>
    <property type="match status" value="2"/>
</dbReference>
<dbReference type="SUPFAM" id="SSF51101">
    <property type="entry name" value="Mannose-binding lectins"/>
    <property type="match status" value="3"/>
</dbReference>
<dbReference type="PANTHER" id="PTHR47293">
    <property type="entry name" value="JACALIN-RELATED LECTIN 3"/>
    <property type="match status" value="1"/>
</dbReference>
<evidence type="ECO:0000256" key="1">
    <source>
        <dbReference type="ARBA" id="ARBA00006568"/>
    </source>
</evidence>
<name>A0A8S9LLF7_BRACR</name>
<feature type="domain" description="Jacalin-type lectin" evidence="3">
    <location>
        <begin position="1"/>
        <end position="93"/>
    </location>
</feature>
<dbReference type="InterPro" id="IPR033734">
    <property type="entry name" value="Jacalin-like_lectin_dom_plant"/>
</dbReference>
<dbReference type="Gene3D" id="2.100.10.30">
    <property type="entry name" value="Jacalin-like lectin domain"/>
    <property type="match status" value="3"/>
</dbReference>
<feature type="domain" description="Jacalin-type lectin" evidence="3">
    <location>
        <begin position="211"/>
        <end position="335"/>
    </location>
</feature>
<dbReference type="Proteomes" id="UP000712281">
    <property type="component" value="Unassembled WGS sequence"/>
</dbReference>
<dbReference type="AlphaFoldDB" id="A0A8S9LLF7"/>
<dbReference type="PROSITE" id="PS51752">
    <property type="entry name" value="JACALIN_LECTIN"/>
    <property type="match status" value="3"/>
</dbReference>
<dbReference type="SMART" id="SM00915">
    <property type="entry name" value="Jacalin"/>
    <property type="match status" value="3"/>
</dbReference>
<evidence type="ECO:0000256" key="2">
    <source>
        <dbReference type="ARBA" id="ARBA00022734"/>
    </source>
</evidence>
<dbReference type="InterPro" id="IPR001229">
    <property type="entry name" value="Jacalin-like_lectin_dom"/>
</dbReference>
<dbReference type="InterPro" id="IPR036404">
    <property type="entry name" value="Jacalin-like_lectin_dom_sf"/>
</dbReference>
<keyword evidence="2" id="KW-0430">Lectin</keyword>
<comment type="caution">
    <text evidence="4">The sequence shown here is derived from an EMBL/GenBank/DDBJ whole genome shotgun (WGS) entry which is preliminary data.</text>
</comment>
<evidence type="ECO:0000313" key="5">
    <source>
        <dbReference type="Proteomes" id="UP000712281"/>
    </source>
</evidence>
<proteinExistence type="inferred from homology"/>
<sequence length="340" mass="37961">MNGTMMCTRFSLDPDEHIIEVQGRCHRLDVKEVITALFFKTSKGKMSPVFGPKKLLNGFAGTEFLFYDGGNKIVGFHGRSGNALDALGVYFAQNCLTTPFPIYKLEARGGTKGRVWDNGYYDGVKMMRVGEDNCRITYLEFEYEKGKEIETHHHGVKGETPSEFVLDCPEEYIISVEATYHKFETSKGRTSFFGYNVGTKFVLKQKNCRLVGFHGMDGGNGGVIWDDGVYDGVRTIYVGQSNDCVSFVKFEYIKGTGLVSGEDHGKKTLLGVEEIFRVEEPVIISLRFRTNKRQSAQFGMDSGEKFLLGENGYKIIGFHGQASDVIHSVGVTIMPITTTE</sequence>
<feature type="domain" description="Jacalin-type lectin" evidence="3">
    <location>
        <begin position="102"/>
        <end position="210"/>
    </location>
</feature>
<dbReference type="EMBL" id="QGKW02000276">
    <property type="protein sequence ID" value="KAF2606799.1"/>
    <property type="molecule type" value="Genomic_DNA"/>
</dbReference>
<evidence type="ECO:0000313" key="4">
    <source>
        <dbReference type="EMBL" id="KAF2606799.1"/>
    </source>
</evidence>
<dbReference type="PANTHER" id="PTHR47293:SF27">
    <property type="entry name" value="JACALIN-TYPE LECTIN DOMAIN-CONTAINING PROTEIN"/>
    <property type="match status" value="1"/>
</dbReference>
<reference evidence="4" key="1">
    <citation type="submission" date="2019-12" db="EMBL/GenBank/DDBJ databases">
        <title>Genome sequencing and annotation of Brassica cretica.</title>
        <authorList>
            <person name="Studholme D.J."/>
            <person name="Sarris P.F."/>
        </authorList>
    </citation>
    <scope>NUCLEOTIDE SEQUENCE</scope>
    <source>
        <strain evidence="4">PFS-001/15</strain>
        <tissue evidence="4">Leaf</tissue>
    </source>
</reference>
<organism evidence="4 5">
    <name type="scientific">Brassica cretica</name>
    <name type="common">Mustard</name>
    <dbReference type="NCBI Taxonomy" id="69181"/>
    <lineage>
        <taxon>Eukaryota</taxon>
        <taxon>Viridiplantae</taxon>
        <taxon>Streptophyta</taxon>
        <taxon>Embryophyta</taxon>
        <taxon>Tracheophyta</taxon>
        <taxon>Spermatophyta</taxon>
        <taxon>Magnoliopsida</taxon>
        <taxon>eudicotyledons</taxon>
        <taxon>Gunneridae</taxon>
        <taxon>Pentapetalae</taxon>
        <taxon>rosids</taxon>
        <taxon>malvids</taxon>
        <taxon>Brassicales</taxon>
        <taxon>Brassicaceae</taxon>
        <taxon>Brassiceae</taxon>
        <taxon>Brassica</taxon>
    </lineage>
</organism>
<accession>A0A8S9LLF7</accession>
<dbReference type="GO" id="GO:0030246">
    <property type="term" value="F:carbohydrate binding"/>
    <property type="evidence" value="ECO:0007669"/>
    <property type="project" value="UniProtKB-KW"/>
</dbReference>
<dbReference type="CDD" id="cd09612">
    <property type="entry name" value="Jacalin"/>
    <property type="match status" value="2"/>
</dbReference>